<keyword evidence="8" id="KW-0812">Transmembrane</keyword>
<dbReference type="SUPFAM" id="SSF57850">
    <property type="entry name" value="RING/U-box"/>
    <property type="match status" value="1"/>
</dbReference>
<evidence type="ECO:0000256" key="5">
    <source>
        <dbReference type="ARBA" id="ARBA00022833"/>
    </source>
</evidence>
<dbReference type="InterPro" id="IPR001841">
    <property type="entry name" value="Znf_RING"/>
</dbReference>
<dbReference type="EC" id="2.3.2.27" evidence="2"/>
<feature type="transmembrane region" description="Helical" evidence="8">
    <location>
        <begin position="36"/>
        <end position="55"/>
    </location>
</feature>
<keyword evidence="4 7" id="KW-0863">Zinc-finger</keyword>
<sequence length="166" mass="17439">MDCNPAAIAYISAVWITLVAWAVYNLLLPASPEAPFYTTLNVLVVLAAAASRLLLVTCRPSLPVDAHADAGGAAAGRGYLWESAQVTGTDAAGNSQAVGAHEHGDAAGSCTAVQCVVCLGELGDGEMVKRLPACRHLFHQQCIDQWLHGHLTCPVCRLPARRLLAI</sequence>
<name>A0ABC9A3A3_9POAL</name>
<dbReference type="Pfam" id="PF13639">
    <property type="entry name" value="zf-RING_2"/>
    <property type="match status" value="1"/>
</dbReference>
<dbReference type="GO" id="GO:0061630">
    <property type="term" value="F:ubiquitin protein ligase activity"/>
    <property type="evidence" value="ECO:0007669"/>
    <property type="project" value="UniProtKB-EC"/>
</dbReference>
<evidence type="ECO:0000313" key="10">
    <source>
        <dbReference type="EMBL" id="CAL4970313.1"/>
    </source>
</evidence>
<evidence type="ECO:0000313" key="11">
    <source>
        <dbReference type="Proteomes" id="UP001497457"/>
    </source>
</evidence>
<comment type="similarity">
    <text evidence="6">Belongs to the RING-type zinc finger family. ATL subfamily.</text>
</comment>
<reference evidence="10" key="1">
    <citation type="submission" date="2024-10" db="EMBL/GenBank/DDBJ databases">
        <authorList>
            <person name="Ryan C."/>
        </authorList>
    </citation>
    <scope>NUCLEOTIDE SEQUENCE [LARGE SCALE GENOMIC DNA]</scope>
</reference>
<comment type="catalytic activity">
    <reaction evidence="1">
        <text>S-ubiquitinyl-[E2 ubiquitin-conjugating enzyme]-L-cysteine + [acceptor protein]-L-lysine = [E2 ubiquitin-conjugating enzyme]-L-cysteine + N(6)-ubiquitinyl-[acceptor protein]-L-lysine.</text>
        <dbReference type="EC" id="2.3.2.27"/>
    </reaction>
</comment>
<dbReference type="InterPro" id="IPR053238">
    <property type="entry name" value="RING-H2_zinc_finger"/>
</dbReference>
<dbReference type="GO" id="GO:0008270">
    <property type="term" value="F:zinc ion binding"/>
    <property type="evidence" value="ECO:0007669"/>
    <property type="project" value="UniProtKB-KW"/>
</dbReference>
<evidence type="ECO:0000256" key="6">
    <source>
        <dbReference type="ARBA" id="ARBA00024209"/>
    </source>
</evidence>
<protein>
    <recommendedName>
        <fullName evidence="2">RING-type E3 ubiquitin transferase</fullName>
        <ecNumber evidence="2">2.3.2.27</ecNumber>
    </recommendedName>
</protein>
<evidence type="ECO:0000256" key="4">
    <source>
        <dbReference type="ARBA" id="ARBA00022771"/>
    </source>
</evidence>
<dbReference type="CDD" id="cd16461">
    <property type="entry name" value="RING-H2_EL5-like"/>
    <property type="match status" value="1"/>
</dbReference>
<keyword evidence="8" id="KW-0472">Membrane</keyword>
<evidence type="ECO:0000256" key="3">
    <source>
        <dbReference type="ARBA" id="ARBA00022723"/>
    </source>
</evidence>
<organism evidence="10 11">
    <name type="scientific">Urochloa decumbens</name>
    <dbReference type="NCBI Taxonomy" id="240449"/>
    <lineage>
        <taxon>Eukaryota</taxon>
        <taxon>Viridiplantae</taxon>
        <taxon>Streptophyta</taxon>
        <taxon>Embryophyta</taxon>
        <taxon>Tracheophyta</taxon>
        <taxon>Spermatophyta</taxon>
        <taxon>Magnoliopsida</taxon>
        <taxon>Liliopsida</taxon>
        <taxon>Poales</taxon>
        <taxon>Poaceae</taxon>
        <taxon>PACMAD clade</taxon>
        <taxon>Panicoideae</taxon>
        <taxon>Panicodae</taxon>
        <taxon>Paniceae</taxon>
        <taxon>Melinidinae</taxon>
        <taxon>Urochloa</taxon>
    </lineage>
</organism>
<keyword evidence="3" id="KW-0479">Metal-binding</keyword>
<proteinExistence type="inferred from homology"/>
<gene>
    <name evidence="10" type="ORF">URODEC1_LOCUS50034</name>
</gene>
<feature type="transmembrane region" description="Helical" evidence="8">
    <location>
        <begin position="7"/>
        <end position="24"/>
    </location>
</feature>
<dbReference type="AlphaFoldDB" id="A0ABC9A3A3"/>
<keyword evidence="5" id="KW-0862">Zinc</keyword>
<dbReference type="InterPro" id="IPR013083">
    <property type="entry name" value="Znf_RING/FYVE/PHD"/>
</dbReference>
<keyword evidence="8" id="KW-1133">Transmembrane helix</keyword>
<evidence type="ECO:0000256" key="2">
    <source>
        <dbReference type="ARBA" id="ARBA00012483"/>
    </source>
</evidence>
<evidence type="ECO:0000256" key="7">
    <source>
        <dbReference type="PROSITE-ProRule" id="PRU00175"/>
    </source>
</evidence>
<accession>A0ABC9A3A3</accession>
<evidence type="ECO:0000256" key="1">
    <source>
        <dbReference type="ARBA" id="ARBA00000900"/>
    </source>
</evidence>
<dbReference type="PANTHER" id="PTHR14155:SF625">
    <property type="entry name" value="OS02G0248240 PROTEIN"/>
    <property type="match status" value="1"/>
</dbReference>
<dbReference type="EMBL" id="OZ075112">
    <property type="protein sequence ID" value="CAL4970313.1"/>
    <property type="molecule type" value="Genomic_DNA"/>
</dbReference>
<dbReference type="SMART" id="SM00184">
    <property type="entry name" value="RING"/>
    <property type="match status" value="1"/>
</dbReference>
<dbReference type="PANTHER" id="PTHR14155">
    <property type="entry name" value="RING FINGER DOMAIN-CONTAINING"/>
    <property type="match status" value="1"/>
</dbReference>
<evidence type="ECO:0000259" key="9">
    <source>
        <dbReference type="PROSITE" id="PS50089"/>
    </source>
</evidence>
<evidence type="ECO:0000256" key="8">
    <source>
        <dbReference type="SAM" id="Phobius"/>
    </source>
</evidence>
<dbReference type="Proteomes" id="UP001497457">
    <property type="component" value="Chromosome 2b"/>
</dbReference>
<keyword evidence="11" id="KW-1185">Reference proteome</keyword>
<dbReference type="Gene3D" id="3.30.40.10">
    <property type="entry name" value="Zinc/RING finger domain, C3HC4 (zinc finger)"/>
    <property type="match status" value="1"/>
</dbReference>
<feature type="domain" description="RING-type" evidence="9">
    <location>
        <begin position="115"/>
        <end position="157"/>
    </location>
</feature>
<dbReference type="PROSITE" id="PS50089">
    <property type="entry name" value="ZF_RING_2"/>
    <property type="match status" value="1"/>
</dbReference>